<name>A0ABM8EN92_9BACT</name>
<dbReference type="Pfam" id="PF13458">
    <property type="entry name" value="Peripla_BP_6"/>
    <property type="match status" value="1"/>
</dbReference>
<feature type="signal peptide" evidence="8">
    <location>
        <begin position="1"/>
        <end position="28"/>
    </location>
</feature>
<feature type="domain" description="Cytochrome c" evidence="9">
    <location>
        <begin position="41"/>
        <end position="193"/>
    </location>
</feature>
<accession>A0ABM8EN92</accession>
<evidence type="ECO:0000256" key="7">
    <source>
        <dbReference type="PROSITE-ProRule" id="PRU00433"/>
    </source>
</evidence>
<dbReference type="CDD" id="cd06268">
    <property type="entry name" value="PBP1_ABC_transporter_LIVBP-like"/>
    <property type="match status" value="1"/>
</dbReference>
<gene>
    <name evidence="10" type="ORF">GURASL_26860</name>
</gene>
<dbReference type="Proteomes" id="UP001317705">
    <property type="component" value="Chromosome"/>
</dbReference>
<evidence type="ECO:0000256" key="3">
    <source>
        <dbReference type="ARBA" id="ARBA00022723"/>
    </source>
</evidence>
<evidence type="ECO:0000256" key="8">
    <source>
        <dbReference type="SAM" id="SignalP"/>
    </source>
</evidence>
<keyword evidence="6" id="KW-0411">Iron-sulfur</keyword>
<keyword evidence="11" id="KW-1185">Reference proteome</keyword>
<sequence>MISRRPVLRKMALLTALLVFLAAPLVRAAEQAPATPLSREETLRLGERIYREGILPSGEPLTAFVEKDIPVEGTMFSCVSCHLRSGLGSFEGGVLTPPTNGASLYIPYDSRPAIREPGMGEMGETGKIRQLSIYLLGKYGNFPQRPAYTDATLAAALRGGVDPAGREFIQVMPRYYLNDRDMGILITYLKSLSAEPAPGVTETNIHFATVITEEVSQQERTEMLTPLESYLRSRSNPALRPSNMRRRGMLKNVVDPAFRHMSLAHWELKGPPETWRSQLEEYYRKEPVFALLGGISTKSWQPIHNFCEDHRLPCLFPITDLPVISSSSWYTLYFSKGVYQEGEAAARYLGRQGDAALQKNVVQVYRDTQEGRAFAEGFRTAWAEFGGVPPVERALPAGTPVTKELLQQLTGRDKPTALVLWLGAEALSPLDALVTDGGPRPEQVYVSATLLKEGLLTMPEQLRDLTYITYPKWLPQPVPSMPPRWGESWGVKQTPAIVGRQITYKMISLGTVLSEVLTDMRTNFYRDYLLDIVDGIDLAVDSPYERLSFGPGQRYASKGCYIVQLGHGTGAKVEQKSDWVIH</sequence>
<dbReference type="SUPFAM" id="SSF46626">
    <property type="entry name" value="Cytochrome c"/>
    <property type="match status" value="1"/>
</dbReference>
<keyword evidence="4 8" id="KW-0732">Signal</keyword>
<dbReference type="PROSITE" id="PS51007">
    <property type="entry name" value="CYTC"/>
    <property type="match status" value="1"/>
</dbReference>
<dbReference type="PROSITE" id="PS51318">
    <property type="entry name" value="TAT"/>
    <property type="match status" value="1"/>
</dbReference>
<keyword evidence="5 7" id="KW-0408">Iron</keyword>
<dbReference type="RefSeq" id="WP_281999884.1">
    <property type="nucleotide sequence ID" value="NZ_AP027151.1"/>
</dbReference>
<evidence type="ECO:0000313" key="11">
    <source>
        <dbReference type="Proteomes" id="UP001317705"/>
    </source>
</evidence>
<protein>
    <submittedName>
        <fullName evidence="10">Cytochrome c</fullName>
    </submittedName>
</protein>
<evidence type="ECO:0000256" key="1">
    <source>
        <dbReference type="ARBA" id="ARBA00010062"/>
    </source>
</evidence>
<evidence type="ECO:0000256" key="6">
    <source>
        <dbReference type="ARBA" id="ARBA00023014"/>
    </source>
</evidence>
<dbReference type="InterPro" id="IPR009056">
    <property type="entry name" value="Cyt_c-like_dom"/>
</dbReference>
<proteinExistence type="inferred from homology"/>
<evidence type="ECO:0000256" key="2">
    <source>
        <dbReference type="ARBA" id="ARBA00022617"/>
    </source>
</evidence>
<evidence type="ECO:0000256" key="4">
    <source>
        <dbReference type="ARBA" id="ARBA00022729"/>
    </source>
</evidence>
<dbReference type="InterPro" id="IPR028082">
    <property type="entry name" value="Peripla_BP_I"/>
</dbReference>
<evidence type="ECO:0000259" key="9">
    <source>
        <dbReference type="PROSITE" id="PS51007"/>
    </source>
</evidence>
<evidence type="ECO:0000313" key="10">
    <source>
        <dbReference type="EMBL" id="BDV43763.1"/>
    </source>
</evidence>
<dbReference type="SUPFAM" id="SSF53822">
    <property type="entry name" value="Periplasmic binding protein-like I"/>
    <property type="match status" value="1"/>
</dbReference>
<feature type="chain" id="PRO_5045279629" evidence="8">
    <location>
        <begin position="29"/>
        <end position="582"/>
    </location>
</feature>
<dbReference type="InterPro" id="IPR006311">
    <property type="entry name" value="TAT_signal"/>
</dbReference>
<dbReference type="InterPro" id="IPR028081">
    <property type="entry name" value="Leu-bd"/>
</dbReference>
<organism evidence="10 11">
    <name type="scientific">Geotalea uraniireducens</name>
    <dbReference type="NCBI Taxonomy" id="351604"/>
    <lineage>
        <taxon>Bacteria</taxon>
        <taxon>Pseudomonadati</taxon>
        <taxon>Thermodesulfobacteriota</taxon>
        <taxon>Desulfuromonadia</taxon>
        <taxon>Geobacterales</taxon>
        <taxon>Geobacteraceae</taxon>
        <taxon>Geotalea</taxon>
    </lineage>
</organism>
<reference evidence="10 11" key="1">
    <citation type="submission" date="2022-12" db="EMBL/GenBank/DDBJ databases">
        <title>Polyphasic characterization of Geotalea uranireducens NIT-SL11 newly isolated from a complex of sewage sludge and microbially reduced graphene oxide.</title>
        <authorList>
            <person name="Xie L."/>
            <person name="Yoshida N."/>
            <person name="Meng L."/>
        </authorList>
    </citation>
    <scope>NUCLEOTIDE SEQUENCE [LARGE SCALE GENOMIC DNA]</scope>
    <source>
        <strain evidence="10 11">NIT-SL11</strain>
    </source>
</reference>
<keyword evidence="3 7" id="KW-0479">Metal-binding</keyword>
<evidence type="ECO:0000256" key="5">
    <source>
        <dbReference type="ARBA" id="ARBA00023004"/>
    </source>
</evidence>
<comment type="similarity">
    <text evidence="1">Belongs to the leucine-binding protein family.</text>
</comment>
<dbReference type="EMBL" id="AP027151">
    <property type="protein sequence ID" value="BDV43763.1"/>
    <property type="molecule type" value="Genomic_DNA"/>
</dbReference>
<dbReference type="Gene3D" id="3.40.50.2300">
    <property type="match status" value="2"/>
</dbReference>
<keyword evidence="2 7" id="KW-0349">Heme</keyword>
<dbReference type="InterPro" id="IPR036909">
    <property type="entry name" value="Cyt_c-like_dom_sf"/>
</dbReference>